<reference evidence="1" key="1">
    <citation type="submission" date="2024-09" db="EMBL/GenBank/DDBJ databases">
        <title>Black Yeasts Isolated from many extreme environments.</title>
        <authorList>
            <person name="Coleine C."/>
            <person name="Stajich J.E."/>
            <person name="Selbmann L."/>
        </authorList>
    </citation>
    <scope>NUCLEOTIDE SEQUENCE</scope>
    <source>
        <strain evidence="1">CCFEE 5737</strain>
    </source>
</reference>
<dbReference type="EMBL" id="JAWDJW010010116">
    <property type="protein sequence ID" value="KAK3050502.1"/>
    <property type="molecule type" value="Genomic_DNA"/>
</dbReference>
<evidence type="ECO:0000313" key="2">
    <source>
        <dbReference type="Proteomes" id="UP001186974"/>
    </source>
</evidence>
<dbReference type="Proteomes" id="UP001186974">
    <property type="component" value="Unassembled WGS sequence"/>
</dbReference>
<gene>
    <name evidence="1" type="ORF">LTS18_012571</name>
</gene>
<keyword evidence="2" id="KW-1185">Reference proteome</keyword>
<accession>A0ACC3CX52</accession>
<comment type="caution">
    <text evidence="1">The sequence shown here is derived from an EMBL/GenBank/DDBJ whole genome shotgun (WGS) entry which is preliminary data.</text>
</comment>
<protein>
    <submittedName>
        <fullName evidence="1">Uncharacterized protein</fullName>
    </submittedName>
</protein>
<name>A0ACC3CX52_9PEZI</name>
<proteinExistence type="predicted"/>
<organism evidence="1 2">
    <name type="scientific">Coniosporium uncinatum</name>
    <dbReference type="NCBI Taxonomy" id="93489"/>
    <lineage>
        <taxon>Eukaryota</taxon>
        <taxon>Fungi</taxon>
        <taxon>Dikarya</taxon>
        <taxon>Ascomycota</taxon>
        <taxon>Pezizomycotina</taxon>
        <taxon>Dothideomycetes</taxon>
        <taxon>Dothideomycetes incertae sedis</taxon>
        <taxon>Coniosporium</taxon>
    </lineage>
</organism>
<sequence>MSYVPPALRNKENQPSQIGKRSKYKAPLRDVRNEKLYAVGDLHAYFWPSAGEVKQVYNEIDGTKTNTFALDFKNRHCGTLNSSEATPNKLAYVVLFGGANPRWNSDNIIFVKTNLEMLPPEAGEKSSSPDAEQASTPSNSSDIEARATEHATTTPSQSHATGRINTDNEATEADNRAQAVKATLANTEGNASPASPSATASLTSNSTATPQAPAGQIPPPPPPPTPLTEPIPVFAQAPGSSRSSSARNMAFTGYYRIMRIARLAPHSPELVKMLEQKWEPPKNKWGKPVRAKTRDPAAWEASMKQAWAVVKFEKDRDATMEVGEPDIKLREEEEEEEGAEGSIEGASGEKKKKKNVKEMLQELRLTQSNEEH</sequence>
<evidence type="ECO:0000313" key="1">
    <source>
        <dbReference type="EMBL" id="KAK3050502.1"/>
    </source>
</evidence>